<keyword evidence="1" id="KW-0812">Transmembrane</keyword>
<dbReference type="EMBL" id="JAGEPF010000014">
    <property type="protein sequence ID" value="MBO2460581.1"/>
    <property type="molecule type" value="Genomic_DNA"/>
</dbReference>
<name>A0ABS3RVA1_9ACTN</name>
<keyword evidence="3" id="KW-1185">Reference proteome</keyword>
<feature type="transmembrane region" description="Helical" evidence="1">
    <location>
        <begin position="16"/>
        <end position="37"/>
    </location>
</feature>
<evidence type="ECO:0000256" key="1">
    <source>
        <dbReference type="SAM" id="Phobius"/>
    </source>
</evidence>
<proteinExistence type="predicted"/>
<evidence type="ECO:0000313" key="2">
    <source>
        <dbReference type="EMBL" id="MBO2460581.1"/>
    </source>
</evidence>
<reference evidence="2 3" key="1">
    <citation type="submission" date="2021-03" db="EMBL/GenBank/DDBJ databases">
        <title>Actinomadura violae sp. nov., isolated from lichen in Thailand.</title>
        <authorList>
            <person name="Kanchanasin P."/>
            <person name="Saeng-In P."/>
            <person name="Phongsopitanun W."/>
            <person name="Yuki M."/>
            <person name="Kudo T."/>
            <person name="Ohkuma M."/>
            <person name="Tanasupawat S."/>
        </authorList>
    </citation>
    <scope>NUCLEOTIDE SEQUENCE [LARGE SCALE GENOMIC DNA]</scope>
    <source>
        <strain evidence="2 3">LCR2-06</strain>
    </source>
</reference>
<dbReference type="RefSeq" id="WP_208243956.1">
    <property type="nucleotide sequence ID" value="NZ_JAGEPF010000014.1"/>
</dbReference>
<organism evidence="2 3">
    <name type="scientific">Actinomadura violacea</name>
    <dbReference type="NCBI Taxonomy" id="2819934"/>
    <lineage>
        <taxon>Bacteria</taxon>
        <taxon>Bacillati</taxon>
        <taxon>Actinomycetota</taxon>
        <taxon>Actinomycetes</taxon>
        <taxon>Streptosporangiales</taxon>
        <taxon>Thermomonosporaceae</taxon>
        <taxon>Actinomadura</taxon>
    </lineage>
</organism>
<sequence>MPLTLARLRYRVPDEWLVRTLSIVVSFAYAPVALMPLPDRGRGPYADLRRKLEDAGADHDQARASAWVSGPLAFFGLSATLTPLIPIFAD</sequence>
<evidence type="ECO:0000313" key="3">
    <source>
        <dbReference type="Proteomes" id="UP000680206"/>
    </source>
</evidence>
<gene>
    <name evidence="2" type="ORF">J4709_23640</name>
</gene>
<keyword evidence="1" id="KW-1133">Transmembrane helix</keyword>
<protein>
    <submittedName>
        <fullName evidence="2">Uncharacterized protein</fullName>
    </submittedName>
</protein>
<keyword evidence="1" id="KW-0472">Membrane</keyword>
<accession>A0ABS3RVA1</accession>
<comment type="caution">
    <text evidence="2">The sequence shown here is derived from an EMBL/GenBank/DDBJ whole genome shotgun (WGS) entry which is preliminary data.</text>
</comment>
<dbReference type="Proteomes" id="UP000680206">
    <property type="component" value="Unassembled WGS sequence"/>
</dbReference>